<gene>
    <name evidence="2" type="ORF">QCA50_000518</name>
</gene>
<accession>A0AAW0GRK9</accession>
<evidence type="ECO:0000256" key="1">
    <source>
        <dbReference type="SAM" id="MobiDB-lite"/>
    </source>
</evidence>
<comment type="caution">
    <text evidence="2">The sequence shown here is derived from an EMBL/GenBank/DDBJ whole genome shotgun (WGS) entry which is preliminary data.</text>
</comment>
<reference evidence="2 3" key="1">
    <citation type="submission" date="2022-09" db="EMBL/GenBank/DDBJ databases">
        <authorList>
            <person name="Palmer J.M."/>
        </authorList>
    </citation>
    <scope>NUCLEOTIDE SEQUENCE [LARGE SCALE GENOMIC DNA]</scope>
    <source>
        <strain evidence="2 3">DSM 7382</strain>
    </source>
</reference>
<dbReference type="EMBL" id="JASBNA010000001">
    <property type="protein sequence ID" value="KAK7695880.1"/>
    <property type="molecule type" value="Genomic_DNA"/>
</dbReference>
<name>A0AAW0GRK9_9APHY</name>
<protein>
    <submittedName>
        <fullName evidence="2">Uncharacterized protein</fullName>
    </submittedName>
</protein>
<dbReference type="AlphaFoldDB" id="A0AAW0GRK9"/>
<keyword evidence="3" id="KW-1185">Reference proteome</keyword>
<feature type="compositionally biased region" description="Polar residues" evidence="1">
    <location>
        <begin position="92"/>
        <end position="112"/>
    </location>
</feature>
<feature type="region of interest" description="Disordered" evidence="1">
    <location>
        <begin position="81"/>
        <end position="138"/>
    </location>
</feature>
<evidence type="ECO:0000313" key="2">
    <source>
        <dbReference type="EMBL" id="KAK7695880.1"/>
    </source>
</evidence>
<evidence type="ECO:0000313" key="3">
    <source>
        <dbReference type="Proteomes" id="UP001385951"/>
    </source>
</evidence>
<proteinExistence type="predicted"/>
<sequence>MSALAEASAKIPLPTFLKVLTSNGVPAAKAMQAAGKIYKQYNTRAALTFLTDFDLEKAGVAEKDLRKQIIIALKKAGYKGNATAGKSKAGPSRQNSASNKTNPDPNAPQTQTARRKRKRDDDLNELLPDRPIDEGESLGNLDFNEVLNEETLMSKSVVINRAPIMAAWSFIVAERLGFQREEALSIASVYTEMNAISKGVSLGIYDQSKKKGIEASKDGSQPYVDLMGRR</sequence>
<organism evidence="2 3">
    <name type="scientific">Cerrena zonata</name>
    <dbReference type="NCBI Taxonomy" id="2478898"/>
    <lineage>
        <taxon>Eukaryota</taxon>
        <taxon>Fungi</taxon>
        <taxon>Dikarya</taxon>
        <taxon>Basidiomycota</taxon>
        <taxon>Agaricomycotina</taxon>
        <taxon>Agaricomycetes</taxon>
        <taxon>Polyporales</taxon>
        <taxon>Cerrenaceae</taxon>
        <taxon>Cerrena</taxon>
    </lineage>
</organism>
<dbReference type="Proteomes" id="UP001385951">
    <property type="component" value="Unassembled WGS sequence"/>
</dbReference>